<dbReference type="Proteomes" id="UP000326757">
    <property type="component" value="Unassembled WGS sequence"/>
</dbReference>
<evidence type="ECO:0000313" key="1">
    <source>
        <dbReference type="EMBL" id="KAB8303911.1"/>
    </source>
</evidence>
<dbReference type="AlphaFoldDB" id="A0A5N6KJZ4"/>
<keyword evidence="2" id="KW-1185">Reference proteome</keyword>
<comment type="caution">
    <text evidence="1">The sequence shown here is derived from an EMBL/GenBank/DDBJ whole genome shotgun (WGS) entry which is preliminary data.</text>
</comment>
<evidence type="ECO:0000313" key="2">
    <source>
        <dbReference type="Proteomes" id="UP000326757"/>
    </source>
</evidence>
<dbReference type="EMBL" id="VIGI01000002">
    <property type="protein sequence ID" value="KAB8303911.1"/>
    <property type="molecule type" value="Genomic_DNA"/>
</dbReference>
<name>A0A5N6KJZ4_MONLA</name>
<gene>
    <name evidence="1" type="ORF">EYC80_005274</name>
</gene>
<reference evidence="1 2" key="1">
    <citation type="submission" date="2019-06" db="EMBL/GenBank/DDBJ databases">
        <title>Genome Sequence of the Brown Rot Fungal Pathogen Monilinia laxa.</title>
        <authorList>
            <person name="De Miccolis Angelini R.M."/>
            <person name="Landi L."/>
            <person name="Abate D."/>
            <person name="Pollastro S."/>
            <person name="Romanazzi G."/>
            <person name="Faretra F."/>
        </authorList>
    </citation>
    <scope>NUCLEOTIDE SEQUENCE [LARGE SCALE GENOMIC DNA]</scope>
    <source>
        <strain evidence="1 2">Mlax316</strain>
    </source>
</reference>
<sequence length="66" mass="7293">MSKLCFAVETGVDMSGSSYCAVTLQIIKLALGKIPIKCQEVKLANPSKQLIHQNKREDGKNLLYIL</sequence>
<proteinExistence type="predicted"/>
<protein>
    <submittedName>
        <fullName evidence="1">Uncharacterized protein</fullName>
    </submittedName>
</protein>
<accession>A0A5N6KJZ4</accession>
<organism evidence="1 2">
    <name type="scientific">Monilinia laxa</name>
    <name type="common">Brown rot fungus</name>
    <name type="synonym">Sclerotinia laxa</name>
    <dbReference type="NCBI Taxonomy" id="61186"/>
    <lineage>
        <taxon>Eukaryota</taxon>
        <taxon>Fungi</taxon>
        <taxon>Dikarya</taxon>
        <taxon>Ascomycota</taxon>
        <taxon>Pezizomycotina</taxon>
        <taxon>Leotiomycetes</taxon>
        <taxon>Helotiales</taxon>
        <taxon>Sclerotiniaceae</taxon>
        <taxon>Monilinia</taxon>
    </lineage>
</organism>